<proteinExistence type="inferred from homology"/>
<dbReference type="EMBL" id="JBBJCI010000018">
    <property type="protein sequence ID" value="KAK7254756.1"/>
    <property type="molecule type" value="Genomic_DNA"/>
</dbReference>
<protein>
    <submittedName>
        <fullName evidence="5">Uncharacterized protein</fullName>
    </submittedName>
</protein>
<keyword evidence="6" id="KW-1185">Reference proteome</keyword>
<evidence type="ECO:0000256" key="2">
    <source>
        <dbReference type="ARBA" id="ARBA00022723"/>
    </source>
</evidence>
<dbReference type="Gene3D" id="1.20.120.50">
    <property type="entry name" value="Hemerythrin-like"/>
    <property type="match status" value="1"/>
</dbReference>
<gene>
    <name evidence="5" type="ORF">SO694_00131071</name>
</gene>
<evidence type="ECO:0000256" key="4">
    <source>
        <dbReference type="SAM" id="MobiDB-lite"/>
    </source>
</evidence>
<dbReference type="InterPro" id="IPR012827">
    <property type="entry name" value="Hemerythrin_metal-bd"/>
</dbReference>
<evidence type="ECO:0000256" key="1">
    <source>
        <dbReference type="ARBA" id="ARBA00010587"/>
    </source>
</evidence>
<dbReference type="InterPro" id="IPR035938">
    <property type="entry name" value="Hemerythrin-like_sf"/>
</dbReference>
<evidence type="ECO:0000313" key="5">
    <source>
        <dbReference type="EMBL" id="KAK7254756.1"/>
    </source>
</evidence>
<dbReference type="Proteomes" id="UP001363151">
    <property type="component" value="Unassembled WGS sequence"/>
</dbReference>
<dbReference type="CDD" id="cd12107">
    <property type="entry name" value="Hemerythrin"/>
    <property type="match status" value="1"/>
</dbReference>
<comment type="similarity">
    <text evidence="1">Belongs to the hemerythrin family.</text>
</comment>
<keyword evidence="2" id="KW-0479">Metal-binding</keyword>
<name>A0ABR1GG11_AURAN</name>
<feature type="region of interest" description="Disordered" evidence="4">
    <location>
        <begin position="184"/>
        <end position="207"/>
    </location>
</feature>
<organism evidence="5 6">
    <name type="scientific">Aureococcus anophagefferens</name>
    <name type="common">Harmful bloom alga</name>
    <dbReference type="NCBI Taxonomy" id="44056"/>
    <lineage>
        <taxon>Eukaryota</taxon>
        <taxon>Sar</taxon>
        <taxon>Stramenopiles</taxon>
        <taxon>Ochrophyta</taxon>
        <taxon>Pelagophyceae</taxon>
        <taxon>Pelagomonadales</taxon>
        <taxon>Pelagomonadaceae</taxon>
        <taxon>Aureococcus</taxon>
    </lineage>
</organism>
<comment type="caution">
    <text evidence="5">The sequence shown here is derived from an EMBL/GenBank/DDBJ whole genome shotgun (WGS) entry which is preliminary data.</text>
</comment>
<reference evidence="5 6" key="1">
    <citation type="submission" date="2024-03" db="EMBL/GenBank/DDBJ databases">
        <title>Aureococcus anophagefferens CCMP1851 and Kratosvirus quantuckense: Draft genome of a second virus-susceptible host strain in the model system.</title>
        <authorList>
            <person name="Chase E."/>
            <person name="Truchon A.R."/>
            <person name="Schepens W."/>
            <person name="Wilhelm S.W."/>
        </authorList>
    </citation>
    <scope>NUCLEOTIDE SEQUENCE [LARGE SCALE GENOMIC DNA]</scope>
    <source>
        <strain evidence="5 6">CCMP1851</strain>
    </source>
</reference>
<sequence length="336" mass="35751">MSGWAGKQVPSFDVTMQMDHWQRAYGAGALFLCVCVESASVAKQFSQMFFKAATNCFVDEWRGLFPAQLGCSGFIVIDAEGKFVTTKSMSFLDYRERAFRAVEQMIAPMLAAPEDDAFPVGAEVVLRGLAKAPELEGAHGIVAQTPVDLKRKGRVAVTVGGRAGRTVALRVENVALVGDAPELFDEAGDDEDPKRRKTAGGVRPLPKVGHAEMDDEHAELTALLETLARDRSLEALAAVRTEFAEHSAHEEALMAEVGFGGTGPLSALASHAKDHARIVALADKVAAKGIAKAVHLVAPEDIAALGDAIHDHALHFDQLYVDAVKRGPKVACAGGS</sequence>
<evidence type="ECO:0000256" key="3">
    <source>
        <dbReference type="ARBA" id="ARBA00023004"/>
    </source>
</evidence>
<keyword evidence="3" id="KW-0408">Iron</keyword>
<evidence type="ECO:0000313" key="6">
    <source>
        <dbReference type="Proteomes" id="UP001363151"/>
    </source>
</evidence>
<accession>A0ABR1GG11</accession>
<dbReference type="SUPFAM" id="SSF47188">
    <property type="entry name" value="Hemerythrin-like"/>
    <property type="match status" value="1"/>
</dbReference>